<dbReference type="InterPro" id="IPR012094">
    <property type="entry name" value="tRNA_Ile_lys_synt"/>
</dbReference>
<reference evidence="8 9" key="1">
    <citation type="submission" date="2018-01" db="EMBL/GenBank/DDBJ databases">
        <title>Draft genome sequences of clinical isolates and type strains of oral Veillonella including Veillonella infantum sp., nov.</title>
        <authorList>
            <person name="Mashima I."/>
            <person name="Liao Y.-C."/>
            <person name="Sabharwal A."/>
            <person name="Haase E.M."/>
            <person name="Nakazawa F."/>
            <person name="Scannapieco F.A."/>
        </authorList>
    </citation>
    <scope>NUCLEOTIDE SEQUENCE [LARGE SCALE GENOMIC DNA]</scope>
    <source>
        <strain evidence="8 9">Y6</strain>
    </source>
</reference>
<keyword evidence="1 6" id="KW-0436">Ligase</keyword>
<dbReference type="GO" id="GO:0006400">
    <property type="term" value="P:tRNA modification"/>
    <property type="evidence" value="ECO:0007669"/>
    <property type="project" value="UniProtKB-UniRule"/>
</dbReference>
<dbReference type="InterPro" id="IPR014729">
    <property type="entry name" value="Rossmann-like_a/b/a_fold"/>
</dbReference>
<dbReference type="EMBL" id="PPDF01000004">
    <property type="protein sequence ID" value="PQL25834.1"/>
    <property type="molecule type" value="Genomic_DNA"/>
</dbReference>
<keyword evidence="4 6" id="KW-0067">ATP-binding</keyword>
<evidence type="ECO:0000259" key="7">
    <source>
        <dbReference type="Pfam" id="PF01171"/>
    </source>
</evidence>
<comment type="subcellular location">
    <subcellularLocation>
        <location evidence="6">Cytoplasm</location>
    </subcellularLocation>
</comment>
<dbReference type="GO" id="GO:0032267">
    <property type="term" value="F:tRNA(Ile)-lysidine synthase activity"/>
    <property type="evidence" value="ECO:0007669"/>
    <property type="project" value="UniProtKB-EC"/>
</dbReference>
<dbReference type="PANTHER" id="PTHR43033:SF1">
    <property type="entry name" value="TRNA(ILE)-LYSIDINE SYNTHASE-RELATED"/>
    <property type="match status" value="1"/>
</dbReference>
<dbReference type="CDD" id="cd01992">
    <property type="entry name" value="TilS_N"/>
    <property type="match status" value="1"/>
</dbReference>
<dbReference type="EC" id="6.3.4.19" evidence="6"/>
<feature type="binding site" evidence="6">
    <location>
        <begin position="41"/>
        <end position="46"/>
    </location>
    <ligand>
        <name>ATP</name>
        <dbReference type="ChEBI" id="CHEBI:30616"/>
    </ligand>
</feature>
<accession>A0A2S7ZRL4</accession>
<evidence type="ECO:0000313" key="9">
    <source>
        <dbReference type="Proteomes" id="UP000238877"/>
    </source>
</evidence>
<dbReference type="SUPFAM" id="SSF52402">
    <property type="entry name" value="Adenine nucleotide alpha hydrolases-like"/>
    <property type="match status" value="1"/>
</dbReference>
<dbReference type="Gene3D" id="1.20.59.20">
    <property type="match status" value="1"/>
</dbReference>
<name>A0A2S7ZRL4_9FIRM</name>
<evidence type="ECO:0000256" key="3">
    <source>
        <dbReference type="ARBA" id="ARBA00022741"/>
    </source>
</evidence>
<sequence>MMSQHSKTTPKVIKQLHRTVNKTLKDANLFPKEARVLIACSGGPDSMVLLDVLQYLNYHRKAQWTIGVTTIDHCIRSEGASELQLVENYCKARNIPFWGIKRDVPAIARARKESVETIGRYERYAWFNQLAEREGYDYIVTAHHKDDQAETILAHILRGTGIKGLTGMIVVSHDYTVPVVRPLLEVTKSEILEYAQLQRIVYCIDGSNEDVQYNRNRIRHEVIPVLQTINPNVVDALCRLGNIAHVDEAYIYGESRRLFSQLVMLTPYGYTVSRRAMRALPLAMQRRLWQLMITSVSLSLLHQEQLEHIVKSGEPKTFTIQKVTINAQCDTIHVYCEH</sequence>
<dbReference type="Pfam" id="PF01171">
    <property type="entry name" value="ATP_bind_3"/>
    <property type="match status" value="1"/>
</dbReference>
<dbReference type="InterPro" id="IPR011063">
    <property type="entry name" value="TilS/TtcA_N"/>
</dbReference>
<evidence type="ECO:0000256" key="5">
    <source>
        <dbReference type="ARBA" id="ARBA00048539"/>
    </source>
</evidence>
<comment type="similarity">
    <text evidence="6">Belongs to the tRNA(Ile)-lysidine synthase family.</text>
</comment>
<comment type="catalytic activity">
    <reaction evidence="5 6">
        <text>cytidine(34) in tRNA(Ile2) + L-lysine + ATP = lysidine(34) in tRNA(Ile2) + AMP + diphosphate + H(+)</text>
        <dbReference type="Rhea" id="RHEA:43744"/>
        <dbReference type="Rhea" id="RHEA-COMP:10625"/>
        <dbReference type="Rhea" id="RHEA-COMP:10670"/>
        <dbReference type="ChEBI" id="CHEBI:15378"/>
        <dbReference type="ChEBI" id="CHEBI:30616"/>
        <dbReference type="ChEBI" id="CHEBI:32551"/>
        <dbReference type="ChEBI" id="CHEBI:33019"/>
        <dbReference type="ChEBI" id="CHEBI:82748"/>
        <dbReference type="ChEBI" id="CHEBI:83665"/>
        <dbReference type="ChEBI" id="CHEBI:456215"/>
        <dbReference type="EC" id="6.3.4.19"/>
    </reaction>
</comment>
<dbReference type="SUPFAM" id="SSF82829">
    <property type="entry name" value="MesJ substrate recognition domain-like"/>
    <property type="match status" value="1"/>
</dbReference>
<comment type="domain">
    <text evidence="6">The N-terminal region contains the highly conserved SGGXDS motif, predicted to be a P-loop motif involved in ATP binding.</text>
</comment>
<keyword evidence="3 6" id="KW-0547">Nucleotide-binding</keyword>
<feature type="domain" description="tRNA(Ile)-lysidine/2-thiocytidine synthase N-terminal" evidence="7">
    <location>
        <begin position="36"/>
        <end position="221"/>
    </location>
</feature>
<evidence type="ECO:0000256" key="6">
    <source>
        <dbReference type="HAMAP-Rule" id="MF_01161"/>
    </source>
</evidence>
<dbReference type="InterPro" id="IPR012795">
    <property type="entry name" value="tRNA_Ile_lys_synt_N"/>
</dbReference>
<dbReference type="GO" id="GO:0005524">
    <property type="term" value="F:ATP binding"/>
    <property type="evidence" value="ECO:0007669"/>
    <property type="project" value="UniProtKB-UniRule"/>
</dbReference>
<gene>
    <name evidence="6 8" type="primary">tilS</name>
    <name evidence="8" type="ORF">VTHSUH11_01360</name>
</gene>
<evidence type="ECO:0000256" key="2">
    <source>
        <dbReference type="ARBA" id="ARBA00022694"/>
    </source>
</evidence>
<organism evidence="8 9">
    <name type="scientific">Veillonella tobetsuensis</name>
    <dbReference type="NCBI Taxonomy" id="1110546"/>
    <lineage>
        <taxon>Bacteria</taxon>
        <taxon>Bacillati</taxon>
        <taxon>Bacillota</taxon>
        <taxon>Negativicutes</taxon>
        <taxon>Veillonellales</taxon>
        <taxon>Veillonellaceae</taxon>
        <taxon>Veillonella</taxon>
    </lineage>
</organism>
<proteinExistence type="inferred from homology"/>
<evidence type="ECO:0000313" key="8">
    <source>
        <dbReference type="EMBL" id="PQL25834.1"/>
    </source>
</evidence>
<keyword evidence="2 6" id="KW-0819">tRNA processing</keyword>
<dbReference type="RefSeq" id="WP_105092371.1">
    <property type="nucleotide sequence ID" value="NZ_CALGZP010000007.1"/>
</dbReference>
<dbReference type="AlphaFoldDB" id="A0A2S7ZRL4"/>
<dbReference type="HAMAP" id="MF_01161">
    <property type="entry name" value="tRNA_Ile_lys_synt"/>
    <property type="match status" value="1"/>
</dbReference>
<dbReference type="Proteomes" id="UP000238877">
    <property type="component" value="Unassembled WGS sequence"/>
</dbReference>
<comment type="caution">
    <text evidence="8">The sequence shown here is derived from an EMBL/GenBank/DDBJ whole genome shotgun (WGS) entry which is preliminary data.</text>
</comment>
<dbReference type="STRING" id="1110546.GCA_001078375_00586"/>
<dbReference type="PANTHER" id="PTHR43033">
    <property type="entry name" value="TRNA(ILE)-LYSIDINE SYNTHASE-RELATED"/>
    <property type="match status" value="1"/>
</dbReference>
<evidence type="ECO:0000256" key="1">
    <source>
        <dbReference type="ARBA" id="ARBA00022598"/>
    </source>
</evidence>
<dbReference type="NCBIfam" id="TIGR02432">
    <property type="entry name" value="lysidine_TilS_N"/>
    <property type="match status" value="1"/>
</dbReference>
<dbReference type="Gene3D" id="3.40.50.620">
    <property type="entry name" value="HUPs"/>
    <property type="match status" value="1"/>
</dbReference>
<protein>
    <recommendedName>
        <fullName evidence="6">tRNA(Ile)-lysidine synthase</fullName>
        <ecNumber evidence="6">6.3.4.19</ecNumber>
    </recommendedName>
    <alternativeName>
        <fullName evidence="6">tRNA(Ile)-2-lysyl-cytidine synthase</fullName>
    </alternativeName>
    <alternativeName>
        <fullName evidence="6">tRNA(Ile)-lysidine synthetase</fullName>
    </alternativeName>
</protein>
<comment type="function">
    <text evidence="6">Ligates lysine onto the cytidine present at position 34 of the AUA codon-specific tRNA(Ile) that contains the anticodon CAU, in an ATP-dependent manner. Cytidine is converted to lysidine, thus changing the amino acid specificity of the tRNA from methionine to isoleucine.</text>
</comment>
<evidence type="ECO:0000256" key="4">
    <source>
        <dbReference type="ARBA" id="ARBA00022840"/>
    </source>
</evidence>
<keyword evidence="6" id="KW-0963">Cytoplasm</keyword>
<dbReference type="GO" id="GO:0005737">
    <property type="term" value="C:cytoplasm"/>
    <property type="evidence" value="ECO:0007669"/>
    <property type="project" value="UniProtKB-SubCell"/>
</dbReference>